<dbReference type="AlphaFoldDB" id="A0A1U7EZF9"/>
<proteinExistence type="predicted"/>
<feature type="domain" description="HVO-0234-like beta-propeller" evidence="1">
    <location>
        <begin position="7"/>
        <end position="257"/>
    </location>
</feature>
<keyword evidence="3" id="KW-1185">Reference proteome</keyword>
<dbReference type="Pfam" id="PF23366">
    <property type="entry name" value="Beta-prop_HVO_0234"/>
    <property type="match status" value="1"/>
</dbReference>
<dbReference type="OrthoDB" id="213812at2157"/>
<protein>
    <recommendedName>
        <fullName evidence="1">HVO-0234-like beta-propeller domain-containing protein</fullName>
    </recommendedName>
</protein>
<organism evidence="2 3">
    <name type="scientific">Natronomonas pharaonis (strain ATCC 35678 / DSM 2160 / CIP 103997 / JCM 8858 / NBRC 14720 / NCIMB 2260 / Gabara)</name>
    <name type="common">Halobacterium pharaonis</name>
    <dbReference type="NCBI Taxonomy" id="348780"/>
    <lineage>
        <taxon>Archaea</taxon>
        <taxon>Methanobacteriati</taxon>
        <taxon>Methanobacteriota</taxon>
        <taxon>Stenosarchaea group</taxon>
        <taxon>Halobacteria</taxon>
        <taxon>Halobacteriales</taxon>
        <taxon>Natronomonadaceae</taxon>
        <taxon>Natronomonas</taxon>
    </lineage>
</organism>
<dbReference type="InterPro" id="IPR056505">
    <property type="entry name" value="Beta-prop_HVO_0234"/>
</dbReference>
<reference evidence="2 3" key="1">
    <citation type="journal article" date="2005" name="Genome Res.">
        <title>Living with two extremes: conclusions from the genome sequence of Natronomonas pharaonis.</title>
        <authorList>
            <person name="Falb M."/>
            <person name="Pfeiffer F."/>
            <person name="Palm P."/>
            <person name="Rodewald K."/>
            <person name="Hickmann V."/>
            <person name="Tittor J."/>
            <person name="Oesterhelt D."/>
        </authorList>
    </citation>
    <scope>NUCLEOTIDE SEQUENCE [LARGE SCALE GENOMIC DNA]</scope>
    <source>
        <strain evidence="3">ATCC 35678 / DSM 2160 / CIP 103997 / JCM 8858 / NBRC 14720 / NCIMB 2260 / Gabara</strain>
    </source>
</reference>
<dbReference type="HOGENOM" id="CLU_082034_0_0_2"/>
<dbReference type="KEGG" id="nph:NP_5160A"/>
<evidence type="ECO:0000313" key="3">
    <source>
        <dbReference type="Proteomes" id="UP000002698"/>
    </source>
</evidence>
<dbReference type="RefSeq" id="WP_011324281.1">
    <property type="nucleotide sequence ID" value="NC_007426.1"/>
</dbReference>
<gene>
    <name evidence="2" type="ordered locus">NP_5160A</name>
</gene>
<sequence>MSDEDISIHEKRVYADKSATTTALVASSVGVTEVKISDDIVGEFSLAHRCQARDVATGNGRAAVATEADVLVGVDGEFVDTGFGPASAVGYGDGLVAAGGGRIARYDGDDWEQLSTVENVRAIDGDFAAAAGGVYRLDGTHVGLDDAYDVVGGAEPLAATGSGLYYLANGWMEAADGSFHAVAGGSSTAAHAVGDGTLFEQNEEWTAVELPTEESVVDVAHGDGAYAVTETGTVLATVGDGWRHRALGLPDVSGLAVL</sequence>
<dbReference type="eggNOG" id="arCOG04726">
    <property type="taxonomic scope" value="Archaea"/>
</dbReference>
<name>A0A1U7EZF9_NATPD</name>
<evidence type="ECO:0000259" key="1">
    <source>
        <dbReference type="Pfam" id="PF23366"/>
    </source>
</evidence>
<evidence type="ECO:0000313" key="2">
    <source>
        <dbReference type="EMBL" id="CAI50671.1"/>
    </source>
</evidence>
<dbReference type="GeneID" id="3702276"/>
<dbReference type="EnsemblBacteria" id="CAI50671">
    <property type="protein sequence ID" value="CAI50671"/>
    <property type="gene ID" value="NP_5160A"/>
</dbReference>
<dbReference type="STRING" id="348780.NP_5160A"/>
<accession>A0A1U7EZF9</accession>
<dbReference type="EMBL" id="CR936257">
    <property type="protein sequence ID" value="CAI50671.1"/>
    <property type="molecule type" value="Genomic_DNA"/>
</dbReference>
<dbReference type="Proteomes" id="UP000002698">
    <property type="component" value="Chromosome"/>
</dbReference>